<evidence type="ECO:0000259" key="3">
    <source>
        <dbReference type="Pfam" id="PF13205"/>
    </source>
</evidence>
<accession>A0A1F6GQZ0</accession>
<dbReference type="InterPro" id="IPR014755">
    <property type="entry name" value="Cu-Rt/internalin_Ig-like"/>
</dbReference>
<dbReference type="Proteomes" id="UP000177583">
    <property type="component" value="Unassembled WGS sequence"/>
</dbReference>
<dbReference type="EMBL" id="MFNF01000045">
    <property type="protein sequence ID" value="OGH00520.1"/>
    <property type="molecule type" value="Genomic_DNA"/>
</dbReference>
<name>A0A1F6GQZ0_9PROT</name>
<dbReference type="PROSITE" id="PS51257">
    <property type="entry name" value="PROKAR_LIPOPROTEIN"/>
    <property type="match status" value="1"/>
</dbReference>
<feature type="compositionally biased region" description="Low complexity" evidence="2">
    <location>
        <begin position="142"/>
        <end position="168"/>
    </location>
</feature>
<feature type="domain" description="SbsA Ig-like" evidence="3">
    <location>
        <begin position="147"/>
        <end position="265"/>
    </location>
</feature>
<dbReference type="AlphaFoldDB" id="A0A1F6GQZ0"/>
<evidence type="ECO:0000313" key="4">
    <source>
        <dbReference type="EMBL" id="OGH00520.1"/>
    </source>
</evidence>
<protein>
    <recommendedName>
        <fullName evidence="3">SbsA Ig-like domain-containing protein</fullName>
    </recommendedName>
</protein>
<dbReference type="Pfam" id="PF13205">
    <property type="entry name" value="Big_5"/>
    <property type="match status" value="2"/>
</dbReference>
<dbReference type="InterPro" id="IPR032812">
    <property type="entry name" value="SbsA_Ig"/>
</dbReference>
<reference evidence="4 5" key="1">
    <citation type="journal article" date="2016" name="Nat. Commun.">
        <title>Thousands of microbial genomes shed light on interconnected biogeochemical processes in an aquifer system.</title>
        <authorList>
            <person name="Anantharaman K."/>
            <person name="Brown C.T."/>
            <person name="Hug L.A."/>
            <person name="Sharon I."/>
            <person name="Castelle C.J."/>
            <person name="Probst A.J."/>
            <person name="Thomas B.C."/>
            <person name="Singh A."/>
            <person name="Wilkins M.J."/>
            <person name="Karaoz U."/>
            <person name="Brodie E.L."/>
            <person name="Williams K.H."/>
            <person name="Hubbard S.S."/>
            <person name="Banfield J.F."/>
        </authorList>
    </citation>
    <scope>NUCLEOTIDE SEQUENCE [LARGE SCALE GENOMIC DNA]</scope>
</reference>
<organism evidence="4 5">
    <name type="scientific">Candidatus Lambdaproteobacteria bacterium RIFOXYD2_FULL_56_26</name>
    <dbReference type="NCBI Taxonomy" id="1817773"/>
    <lineage>
        <taxon>Bacteria</taxon>
        <taxon>Pseudomonadati</taxon>
        <taxon>Pseudomonadota</taxon>
        <taxon>Candidatus Lambdaproteobacteria</taxon>
    </lineage>
</organism>
<feature type="domain" description="SbsA Ig-like" evidence="3">
    <location>
        <begin position="270"/>
        <end position="383"/>
    </location>
</feature>
<proteinExistence type="predicted"/>
<keyword evidence="1" id="KW-0732">Signal</keyword>
<evidence type="ECO:0000256" key="1">
    <source>
        <dbReference type="ARBA" id="ARBA00022729"/>
    </source>
</evidence>
<evidence type="ECO:0000313" key="5">
    <source>
        <dbReference type="Proteomes" id="UP000177583"/>
    </source>
</evidence>
<feature type="region of interest" description="Disordered" evidence="2">
    <location>
        <begin position="132"/>
        <end position="168"/>
    </location>
</feature>
<evidence type="ECO:0000256" key="2">
    <source>
        <dbReference type="SAM" id="MobiDB-lite"/>
    </source>
</evidence>
<gene>
    <name evidence="4" type="ORF">A2557_10315</name>
</gene>
<comment type="caution">
    <text evidence="4">The sequence shown here is derived from an EMBL/GenBank/DDBJ whole genome shotgun (WGS) entry which is preliminary data.</text>
</comment>
<feature type="compositionally biased region" description="Polar residues" evidence="2">
    <location>
        <begin position="132"/>
        <end position="141"/>
    </location>
</feature>
<sequence length="406" mass="41543">MECWEPRTRGETAGRSFGLWSGLACLLLCACQTEPAKNTAAAGAPVSGSLVINGGAAQTQSTQLTVDLSATDESGITAYLLSEESSTPTNASNWATVTSVTDYKATVTFPLSGQEGQKTLYGWFKNGAGSVSDPTSDQITLSPSAADTSAPSVSSTSPTNGATAVSTTTSVSVTFTEPVKAETLTTNQTGTSCTGSLQLSGDGFVTCIQMSAAPLASNGDKTFTVTPRSTLAYQSNYKLKVTTGVADLAGNALAETYSQISGFTTASTPDITAPTLVSTSPVDGATGVGCSGAVTVTFSEPMAPASLTTNSTDSQCSGNLQLSKDNFLTCVQMTSATVSASFLTVTLTPAASLGAFQNYKVRVTTGVTDSSLNPLSTTYTSSTGFETDTGASALWSLARWNLSKWQ</sequence>
<dbReference type="Gene3D" id="2.60.40.1220">
    <property type="match status" value="2"/>
</dbReference>